<dbReference type="Pfam" id="PF02810">
    <property type="entry name" value="SEC-C"/>
    <property type="match status" value="1"/>
</dbReference>
<organism evidence="1">
    <name type="scientific">invertebrate metagenome</name>
    <dbReference type="NCBI Taxonomy" id="1711999"/>
    <lineage>
        <taxon>unclassified sequences</taxon>
        <taxon>metagenomes</taxon>
        <taxon>organismal metagenomes</taxon>
    </lineage>
</organism>
<dbReference type="Gene3D" id="3.10.450.50">
    <property type="match status" value="1"/>
</dbReference>
<dbReference type="InterPro" id="IPR026368">
    <property type="entry name" value="SWIM_PBPRA1643"/>
</dbReference>
<comment type="caution">
    <text evidence="1">The sequence shown here is derived from an EMBL/GenBank/DDBJ whole genome shotgun (WGS) entry which is preliminary data.</text>
</comment>
<dbReference type="EMBL" id="NSIT01000085">
    <property type="protein sequence ID" value="PJE79238.1"/>
    <property type="molecule type" value="Genomic_DNA"/>
</dbReference>
<evidence type="ECO:0008006" key="2">
    <source>
        <dbReference type="Google" id="ProtNLM"/>
    </source>
</evidence>
<proteinExistence type="predicted"/>
<dbReference type="PANTHER" id="PTHR33747:SF1">
    <property type="entry name" value="ADENYLATE CYCLASE-ASSOCIATED CAP C-TERMINAL DOMAIN-CONTAINING PROTEIN"/>
    <property type="match status" value="1"/>
</dbReference>
<dbReference type="AlphaFoldDB" id="A0A2H9T7S7"/>
<dbReference type="NCBIfam" id="TIGR04102">
    <property type="entry name" value="SWIM_PBPRA1643"/>
    <property type="match status" value="1"/>
</dbReference>
<name>A0A2H9T7S7_9ZZZZ</name>
<protein>
    <recommendedName>
        <fullName evidence="2">Protein translocase subunit SecA</fullName>
    </recommendedName>
</protein>
<evidence type="ECO:0000313" key="1">
    <source>
        <dbReference type="EMBL" id="PJE79238.1"/>
    </source>
</evidence>
<dbReference type="PANTHER" id="PTHR33747">
    <property type="entry name" value="UPF0225 PROTEIN SCO1677"/>
    <property type="match status" value="1"/>
</dbReference>
<dbReference type="SUPFAM" id="SSF103642">
    <property type="entry name" value="Sec-C motif"/>
    <property type="match status" value="1"/>
</dbReference>
<sequence>MRYWEIPITDSHPEVTSVALYYNDARLHKQKNQNSHDSVYKKQQTFRIGTAKMPACVTVQTEEREQELSATFKEHGWHYTITIDPEIQEDTKDLELLLSMPKTQASGCATGRNDLCPCGSGKKFKKCCGK</sequence>
<dbReference type="InterPro" id="IPR004027">
    <property type="entry name" value="SEC_C_motif"/>
</dbReference>
<gene>
    <name evidence="1" type="ORF">CI610_01809</name>
</gene>
<reference evidence="1" key="1">
    <citation type="journal article" date="2017" name="Appl. Environ. Microbiol.">
        <title>Molecular characterization of an Endozoicomonas-like organism causing infection in king scallop Pecten maximus L.</title>
        <authorList>
            <person name="Cano I."/>
            <person name="van Aerle R."/>
            <person name="Ross S."/>
            <person name="Verner-Jeffreys D.W."/>
            <person name="Paley R.K."/>
            <person name="Rimmer G."/>
            <person name="Ryder D."/>
            <person name="Hooper P."/>
            <person name="Stone D."/>
            <person name="Feist S.W."/>
        </authorList>
    </citation>
    <scope>NUCLEOTIDE SEQUENCE</scope>
</reference>
<accession>A0A2H9T7S7</accession>